<organism evidence="3 4">
    <name type="scientific">Halorientalis brevis</name>
    <dbReference type="NCBI Taxonomy" id="1126241"/>
    <lineage>
        <taxon>Archaea</taxon>
        <taxon>Methanobacteriati</taxon>
        <taxon>Methanobacteriota</taxon>
        <taxon>Stenosarchaea group</taxon>
        <taxon>Halobacteria</taxon>
        <taxon>Halobacteriales</taxon>
        <taxon>Haloarculaceae</taxon>
        <taxon>Halorientalis</taxon>
    </lineage>
</organism>
<proteinExistence type="predicted"/>
<keyword evidence="1" id="KW-0175">Coiled coil</keyword>
<dbReference type="EMBL" id="JBHUDJ010000013">
    <property type="protein sequence ID" value="MFD1588516.1"/>
    <property type="molecule type" value="Genomic_DNA"/>
</dbReference>
<feature type="coiled-coil region" evidence="1">
    <location>
        <begin position="186"/>
        <end position="213"/>
    </location>
</feature>
<keyword evidence="2" id="KW-0812">Transmembrane</keyword>
<gene>
    <name evidence="3" type="ORF">ACFR9U_16175</name>
</gene>
<feature type="transmembrane region" description="Helical" evidence="2">
    <location>
        <begin position="20"/>
        <end position="39"/>
    </location>
</feature>
<evidence type="ECO:0000256" key="2">
    <source>
        <dbReference type="SAM" id="Phobius"/>
    </source>
</evidence>
<keyword evidence="4" id="KW-1185">Reference proteome</keyword>
<evidence type="ECO:0000256" key="1">
    <source>
        <dbReference type="SAM" id="Coils"/>
    </source>
</evidence>
<comment type="caution">
    <text evidence="3">The sequence shown here is derived from an EMBL/GenBank/DDBJ whole genome shotgun (WGS) entry which is preliminary data.</text>
</comment>
<keyword evidence="2" id="KW-1133">Transmembrane helix</keyword>
<dbReference type="RefSeq" id="WP_247381997.1">
    <property type="nucleotide sequence ID" value="NZ_JALLGV010000013.1"/>
</dbReference>
<dbReference type="AlphaFoldDB" id="A0ABD6CEQ0"/>
<evidence type="ECO:0000313" key="4">
    <source>
        <dbReference type="Proteomes" id="UP001597119"/>
    </source>
</evidence>
<protein>
    <submittedName>
        <fullName evidence="3">Uncharacterized protein</fullName>
    </submittedName>
</protein>
<accession>A0ABD6CEQ0</accession>
<keyword evidence="2" id="KW-0472">Membrane</keyword>
<name>A0ABD6CEQ0_9EURY</name>
<evidence type="ECO:0000313" key="3">
    <source>
        <dbReference type="EMBL" id="MFD1588516.1"/>
    </source>
</evidence>
<reference evidence="3 4" key="1">
    <citation type="journal article" date="2019" name="Int. J. Syst. Evol. Microbiol.">
        <title>The Global Catalogue of Microorganisms (GCM) 10K type strain sequencing project: providing services to taxonomists for standard genome sequencing and annotation.</title>
        <authorList>
            <consortium name="The Broad Institute Genomics Platform"/>
            <consortium name="The Broad Institute Genome Sequencing Center for Infectious Disease"/>
            <person name="Wu L."/>
            <person name="Ma J."/>
        </authorList>
    </citation>
    <scope>NUCLEOTIDE SEQUENCE [LARGE SCALE GENOMIC DNA]</scope>
    <source>
        <strain evidence="3 4">CGMCC 1.12125</strain>
    </source>
</reference>
<dbReference type="Proteomes" id="UP001597119">
    <property type="component" value="Unassembled WGS sequence"/>
</dbReference>
<sequence>MSVLQGIVRFASRNPGSTAQILFSAVLACATIAYTFGVFRQVSEMRTDRLTRNKPLVTPTIDTKYAVNHFFAIENTGEGVAYDVEAEWWCDEGDKQTWKIPLLSPGERRTFPLPFGGEDGTITTSGQIEDAAGRDAVIEFRVRYSDSLGNRYTPEKNSDEATASIGVLDTIQTREDAEEYVDESPVKAIADEMEEVTKRLERIERSIEMEYLEGNAKQEIRDRLTELVREEGVLTFGELVDSLSLDKTVVAGMVYELRGSGQVDFDETDGFPFKDSDVEIEYVDNG</sequence>